<keyword evidence="1" id="KW-0472">Membrane</keyword>
<keyword evidence="1" id="KW-0812">Transmembrane</keyword>
<reference evidence="3" key="2">
    <citation type="submission" date="2021-06" db="EMBL/GenBank/DDBJ databases">
        <title>Collection of gut derived symbiotic bacterial strains cultured from healthy donors.</title>
        <authorList>
            <person name="Lin H."/>
            <person name="Littmann E."/>
            <person name="Pamer E.G."/>
        </authorList>
    </citation>
    <scope>NUCLEOTIDE SEQUENCE</scope>
    <source>
        <strain evidence="3">MSK.5.10</strain>
    </source>
</reference>
<evidence type="ECO:0000256" key="1">
    <source>
        <dbReference type="SAM" id="Phobius"/>
    </source>
</evidence>
<dbReference type="Pfam" id="PF11188">
    <property type="entry name" value="DUF2975"/>
    <property type="match status" value="1"/>
</dbReference>
<dbReference type="AlphaFoldDB" id="A0A6L3J9N0"/>
<proteinExistence type="predicted"/>
<dbReference type="EMBL" id="JAHOAX010000027">
    <property type="protein sequence ID" value="MBV3125378.1"/>
    <property type="molecule type" value="Genomic_DNA"/>
</dbReference>
<sequence>MPLFYKRNQEEQRRQFVLILSIICYACAATGFLHSLLLCWEMGHNDNSIEFAAIIYSFIPSVIMVWSSVLIALIINNIRKGIVFETSNAQLITWVGAVVLIGGVFQSILYNFTNIEQLVPGNTNHMLVYLLGTFIAFIGQIFHIGIRMKEEQDLTI</sequence>
<dbReference type="InterPro" id="IPR021354">
    <property type="entry name" value="DUF2975"/>
</dbReference>
<accession>A0A6L3J9N0</accession>
<feature type="transmembrane region" description="Helical" evidence="1">
    <location>
        <begin position="126"/>
        <end position="146"/>
    </location>
</feature>
<comment type="caution">
    <text evidence="2">The sequence shown here is derived from an EMBL/GenBank/DDBJ whole genome shotgun (WGS) entry which is preliminary data.</text>
</comment>
<evidence type="ECO:0000313" key="3">
    <source>
        <dbReference type="EMBL" id="MBV3125378.1"/>
    </source>
</evidence>
<protein>
    <submittedName>
        <fullName evidence="2">DUF2975 domain-containing protein</fullName>
    </submittedName>
</protein>
<feature type="transmembrane region" description="Helical" evidence="1">
    <location>
        <begin position="87"/>
        <end position="106"/>
    </location>
</feature>
<gene>
    <name evidence="2" type="ORF">F2Z07_09660</name>
    <name evidence="3" type="ORF">KSU80_19695</name>
</gene>
<keyword evidence="1" id="KW-1133">Transmembrane helix</keyword>
<dbReference type="EMBL" id="VVZV01000008">
    <property type="protein sequence ID" value="KAA5320942.1"/>
    <property type="molecule type" value="Genomic_DNA"/>
</dbReference>
<organism evidence="2 4">
    <name type="scientific">Phocaeicola dorei</name>
    <dbReference type="NCBI Taxonomy" id="357276"/>
    <lineage>
        <taxon>Bacteria</taxon>
        <taxon>Pseudomonadati</taxon>
        <taxon>Bacteroidota</taxon>
        <taxon>Bacteroidia</taxon>
        <taxon>Bacteroidales</taxon>
        <taxon>Bacteroidaceae</taxon>
        <taxon>Phocaeicola</taxon>
    </lineage>
</organism>
<name>A0A6L3J9N0_9BACT</name>
<feature type="transmembrane region" description="Helical" evidence="1">
    <location>
        <begin position="49"/>
        <end position="75"/>
    </location>
</feature>
<dbReference type="RefSeq" id="WP_117542934.1">
    <property type="nucleotide sequence ID" value="NZ_DAWDYP010000078.1"/>
</dbReference>
<feature type="transmembrane region" description="Helical" evidence="1">
    <location>
        <begin position="16"/>
        <end position="37"/>
    </location>
</feature>
<evidence type="ECO:0000313" key="4">
    <source>
        <dbReference type="Proteomes" id="UP000481700"/>
    </source>
</evidence>
<dbReference type="Proteomes" id="UP000777173">
    <property type="component" value="Unassembled WGS sequence"/>
</dbReference>
<dbReference type="Proteomes" id="UP000481700">
    <property type="component" value="Unassembled WGS sequence"/>
</dbReference>
<evidence type="ECO:0000313" key="2">
    <source>
        <dbReference type="EMBL" id="KAA5320942.1"/>
    </source>
</evidence>
<reference evidence="2 4" key="1">
    <citation type="journal article" date="2019" name="Nat. Med.">
        <title>A library of human gut bacterial isolates paired with longitudinal multiomics data enables mechanistic microbiome research.</title>
        <authorList>
            <person name="Poyet M."/>
            <person name="Groussin M."/>
            <person name="Gibbons S.M."/>
            <person name="Avila-Pacheco J."/>
            <person name="Jiang X."/>
            <person name="Kearney S.M."/>
            <person name="Perrotta A.R."/>
            <person name="Berdy B."/>
            <person name="Zhao S."/>
            <person name="Lieberman T.D."/>
            <person name="Swanson P.K."/>
            <person name="Smith M."/>
            <person name="Roesemann S."/>
            <person name="Alexander J.E."/>
            <person name="Rich S.A."/>
            <person name="Livny J."/>
            <person name="Vlamakis H."/>
            <person name="Clish C."/>
            <person name="Bullock K."/>
            <person name="Deik A."/>
            <person name="Scott J."/>
            <person name="Pierce K.A."/>
            <person name="Xavier R.J."/>
            <person name="Alm E.J."/>
        </authorList>
    </citation>
    <scope>NUCLEOTIDE SEQUENCE [LARGE SCALE GENOMIC DNA]</scope>
    <source>
        <strain evidence="2 4">BIOML-A25</strain>
    </source>
</reference>